<proteinExistence type="predicted"/>
<feature type="region of interest" description="Disordered" evidence="1">
    <location>
        <begin position="1"/>
        <end position="90"/>
    </location>
</feature>
<evidence type="ECO:0000256" key="1">
    <source>
        <dbReference type="SAM" id="MobiDB-lite"/>
    </source>
</evidence>
<dbReference type="AntiFam" id="ANF00010">
    <property type="entry name" value="tRNA translation"/>
</dbReference>
<dbReference type="AlphaFoldDB" id="E0XV83"/>
<organism evidence="2">
    <name type="scientific">uncultured Rhodobacterales bacterium HF4000_03E16</name>
    <dbReference type="NCBI Taxonomy" id="710785"/>
    <lineage>
        <taxon>Bacteria</taxon>
        <taxon>Pseudomonadati</taxon>
        <taxon>Pseudomonadota</taxon>
        <taxon>Alphaproteobacteria</taxon>
        <taxon>Rhodobacterales</taxon>
        <taxon>environmental samples</taxon>
    </lineage>
</organism>
<sequence>MKHPGLKQPSGARPHRPQATARQQANKSVAGWSSPVARQAHNLKVRGSNPLPATKSTHKNIPPKQTSPRRVIPESPVALDLPRDFSSTVD</sequence>
<reference evidence="2" key="1">
    <citation type="journal article" date="2011" name="Environ. Microbiol.">
        <title>Time-series analyses of Monterey Bay coastal microbial picoplankton using a 'genome proxy' microarray.</title>
        <authorList>
            <person name="Rich V.I."/>
            <person name="Pham V.D."/>
            <person name="Eppley J."/>
            <person name="Shi Y."/>
            <person name="DeLong E.F."/>
        </authorList>
    </citation>
    <scope>NUCLEOTIDE SEQUENCE</scope>
</reference>
<evidence type="ECO:0000313" key="2">
    <source>
        <dbReference type="EMBL" id="ADI18324.1"/>
    </source>
</evidence>
<protein>
    <submittedName>
        <fullName evidence="2">Uncharacterized protein</fullName>
    </submittedName>
</protein>
<dbReference type="EMBL" id="GU474886">
    <property type="protein sequence ID" value="ADI18324.1"/>
    <property type="molecule type" value="Genomic_DNA"/>
</dbReference>
<name>E0XV83_9RHOB</name>
<accession>E0XV83</accession>